<evidence type="ECO:0000313" key="2">
    <source>
        <dbReference type="Proteomes" id="UP001470230"/>
    </source>
</evidence>
<evidence type="ECO:0000313" key="1">
    <source>
        <dbReference type="EMBL" id="KAK8887405.1"/>
    </source>
</evidence>
<keyword evidence="2" id="KW-1185">Reference proteome</keyword>
<comment type="caution">
    <text evidence="1">The sequence shown here is derived from an EMBL/GenBank/DDBJ whole genome shotgun (WGS) entry which is preliminary data.</text>
</comment>
<accession>A0ABR2KBL8</accession>
<reference evidence="1 2" key="1">
    <citation type="submission" date="2024-04" db="EMBL/GenBank/DDBJ databases">
        <title>Tritrichomonas musculus Genome.</title>
        <authorList>
            <person name="Alves-Ferreira E."/>
            <person name="Grigg M."/>
            <person name="Lorenzi H."/>
            <person name="Galac M."/>
        </authorList>
    </citation>
    <scope>NUCLEOTIDE SEQUENCE [LARGE SCALE GENOMIC DNA]</scope>
    <source>
        <strain evidence="1 2">EAF2021</strain>
    </source>
</reference>
<dbReference type="Proteomes" id="UP001470230">
    <property type="component" value="Unassembled WGS sequence"/>
</dbReference>
<dbReference type="EMBL" id="JAPFFF010000006">
    <property type="protein sequence ID" value="KAK8887405.1"/>
    <property type="molecule type" value="Genomic_DNA"/>
</dbReference>
<protein>
    <submittedName>
        <fullName evidence="1">Uncharacterized protein</fullName>
    </submittedName>
</protein>
<organism evidence="1 2">
    <name type="scientific">Tritrichomonas musculus</name>
    <dbReference type="NCBI Taxonomy" id="1915356"/>
    <lineage>
        <taxon>Eukaryota</taxon>
        <taxon>Metamonada</taxon>
        <taxon>Parabasalia</taxon>
        <taxon>Tritrichomonadida</taxon>
        <taxon>Tritrichomonadidae</taxon>
        <taxon>Tritrichomonas</taxon>
    </lineage>
</organism>
<gene>
    <name evidence="1" type="ORF">M9Y10_038445</name>
</gene>
<sequence length="199" mass="23227">MKHEYKEFNSCACKCGNISCRKIRIHSFNHLVTENDQFVFSTLHHKSFQVLDTKTIIVDKCCGNCLNFHCSKCLEQFSIIKLQKFKQKFILGFNSDCLTYFKPKNLNKIVVIPEFPIALRSFVYLADQNKAENTKCNENSLICSNFSSKSFENDIDDEIFYFDSDEDVMFGTCQTDVIIGKYNESSIHPFQKSFRYFNL</sequence>
<name>A0ABR2KBL8_9EUKA</name>
<proteinExistence type="predicted"/>